<sequence length="77" mass="8398">MANEDPFPRDILPGALRALLALGPVPIARHGGKGTASSRERTARPRPARGRGQGSSRGHARDGCRMLYVLCWKVMLY</sequence>
<keyword evidence="3" id="KW-1185">Reference proteome</keyword>
<dbReference type="Proteomes" id="UP000694408">
    <property type="component" value="Unplaced"/>
</dbReference>
<proteinExistence type="predicted"/>
<organism evidence="2 3">
    <name type="scientific">Junco hyemalis</name>
    <name type="common">Dark-eyed junco</name>
    <dbReference type="NCBI Taxonomy" id="40217"/>
    <lineage>
        <taxon>Eukaryota</taxon>
        <taxon>Metazoa</taxon>
        <taxon>Chordata</taxon>
        <taxon>Craniata</taxon>
        <taxon>Vertebrata</taxon>
        <taxon>Euteleostomi</taxon>
        <taxon>Archelosauria</taxon>
        <taxon>Archosauria</taxon>
        <taxon>Dinosauria</taxon>
        <taxon>Saurischia</taxon>
        <taxon>Theropoda</taxon>
        <taxon>Coelurosauria</taxon>
        <taxon>Aves</taxon>
        <taxon>Neognathae</taxon>
        <taxon>Neoaves</taxon>
        <taxon>Telluraves</taxon>
        <taxon>Australaves</taxon>
        <taxon>Passeriformes</taxon>
        <taxon>Passerellidae</taxon>
        <taxon>Junco</taxon>
    </lineage>
</organism>
<accession>A0A8C5JJB3</accession>
<evidence type="ECO:0000256" key="1">
    <source>
        <dbReference type="SAM" id="MobiDB-lite"/>
    </source>
</evidence>
<evidence type="ECO:0000313" key="3">
    <source>
        <dbReference type="Proteomes" id="UP000694408"/>
    </source>
</evidence>
<reference evidence="2" key="2">
    <citation type="submission" date="2025-09" db="UniProtKB">
        <authorList>
            <consortium name="Ensembl"/>
        </authorList>
    </citation>
    <scope>IDENTIFICATION</scope>
</reference>
<dbReference type="Ensembl" id="ENSJHYT00000023319.1">
    <property type="protein sequence ID" value="ENSJHYP00000019351.1"/>
    <property type="gene ID" value="ENSJHYG00000014698.1"/>
</dbReference>
<protein>
    <submittedName>
        <fullName evidence="2">Uncharacterized protein</fullName>
    </submittedName>
</protein>
<feature type="region of interest" description="Disordered" evidence="1">
    <location>
        <begin position="27"/>
        <end position="60"/>
    </location>
</feature>
<evidence type="ECO:0000313" key="2">
    <source>
        <dbReference type="Ensembl" id="ENSJHYP00000019351.1"/>
    </source>
</evidence>
<reference evidence="2" key="1">
    <citation type="submission" date="2025-08" db="UniProtKB">
        <authorList>
            <consortium name="Ensembl"/>
        </authorList>
    </citation>
    <scope>IDENTIFICATION</scope>
</reference>
<dbReference type="AlphaFoldDB" id="A0A8C5JJB3"/>
<name>A0A8C5JJB3_JUNHY</name>